<keyword evidence="3" id="KW-1185">Reference proteome</keyword>
<feature type="region of interest" description="Disordered" evidence="1">
    <location>
        <begin position="1"/>
        <end position="73"/>
    </location>
</feature>
<dbReference type="AlphaFoldDB" id="A0A8J9ZXQ2"/>
<organism evidence="2 3">
    <name type="scientific">Branchiostoma lanceolatum</name>
    <name type="common">Common lancelet</name>
    <name type="synonym">Amphioxus lanceolatum</name>
    <dbReference type="NCBI Taxonomy" id="7740"/>
    <lineage>
        <taxon>Eukaryota</taxon>
        <taxon>Metazoa</taxon>
        <taxon>Chordata</taxon>
        <taxon>Cephalochordata</taxon>
        <taxon>Leptocardii</taxon>
        <taxon>Amphioxiformes</taxon>
        <taxon>Branchiostomatidae</taxon>
        <taxon>Branchiostoma</taxon>
    </lineage>
</organism>
<dbReference type="EMBL" id="OV696690">
    <property type="protein sequence ID" value="CAH1265492.1"/>
    <property type="molecule type" value="Genomic_DNA"/>
</dbReference>
<gene>
    <name evidence="2" type="primary">Hypp3188</name>
    <name evidence="2" type="ORF">BLAG_LOCUS19459</name>
</gene>
<protein>
    <submittedName>
        <fullName evidence="2">Hypp3188 protein</fullName>
    </submittedName>
</protein>
<feature type="compositionally biased region" description="Polar residues" evidence="1">
    <location>
        <begin position="59"/>
        <end position="69"/>
    </location>
</feature>
<accession>A0A8J9ZXQ2</accession>
<proteinExistence type="predicted"/>
<sequence length="104" mass="11632">MKDEQSHYAEYAEDQPSGKSSKSDSRETILISSGRLQWRSPKKRRRCDVSGKPRGAETPSGSHGSQSGGLTADNFKRHGMQVFDIQEYGTEHYKTSLLGLQEDI</sequence>
<evidence type="ECO:0000313" key="3">
    <source>
        <dbReference type="Proteomes" id="UP000838412"/>
    </source>
</evidence>
<dbReference type="Proteomes" id="UP000838412">
    <property type="component" value="Chromosome 5"/>
</dbReference>
<name>A0A8J9ZXQ2_BRALA</name>
<reference evidence="2" key="1">
    <citation type="submission" date="2022-01" db="EMBL/GenBank/DDBJ databases">
        <authorList>
            <person name="Braso-Vives M."/>
        </authorList>
    </citation>
    <scope>NUCLEOTIDE SEQUENCE</scope>
</reference>
<evidence type="ECO:0000313" key="2">
    <source>
        <dbReference type="EMBL" id="CAH1265492.1"/>
    </source>
</evidence>
<evidence type="ECO:0000256" key="1">
    <source>
        <dbReference type="SAM" id="MobiDB-lite"/>
    </source>
</evidence>